<dbReference type="Proteomes" id="UP001234989">
    <property type="component" value="Chromosome 8"/>
</dbReference>
<evidence type="ECO:0000313" key="3">
    <source>
        <dbReference type="Proteomes" id="UP001234989"/>
    </source>
</evidence>
<dbReference type="AlphaFoldDB" id="A0AAF0UE97"/>
<name>A0AAF0UE97_SOLVR</name>
<feature type="compositionally biased region" description="Basic and acidic residues" evidence="1">
    <location>
        <begin position="168"/>
        <end position="179"/>
    </location>
</feature>
<evidence type="ECO:0000256" key="1">
    <source>
        <dbReference type="SAM" id="MobiDB-lite"/>
    </source>
</evidence>
<gene>
    <name evidence="2" type="ORF">MTR67_037301</name>
</gene>
<keyword evidence="3" id="KW-1185">Reference proteome</keyword>
<organism evidence="2 3">
    <name type="scientific">Solanum verrucosum</name>
    <dbReference type="NCBI Taxonomy" id="315347"/>
    <lineage>
        <taxon>Eukaryota</taxon>
        <taxon>Viridiplantae</taxon>
        <taxon>Streptophyta</taxon>
        <taxon>Embryophyta</taxon>
        <taxon>Tracheophyta</taxon>
        <taxon>Spermatophyta</taxon>
        <taxon>Magnoliopsida</taxon>
        <taxon>eudicotyledons</taxon>
        <taxon>Gunneridae</taxon>
        <taxon>Pentapetalae</taxon>
        <taxon>asterids</taxon>
        <taxon>lamiids</taxon>
        <taxon>Solanales</taxon>
        <taxon>Solanaceae</taxon>
        <taxon>Solanoideae</taxon>
        <taxon>Solaneae</taxon>
        <taxon>Solanum</taxon>
    </lineage>
</organism>
<dbReference type="EMBL" id="CP133619">
    <property type="protein sequence ID" value="WMV43916.1"/>
    <property type="molecule type" value="Genomic_DNA"/>
</dbReference>
<sequence>MLKSVMYPVNEVQNIDDPAGIFGWVVVLEHSQPHSWVSHWGPNTRQCLLLKCLRRCISEDRVLWKEVIVTKYGEASLWCTEMVTDTYGMGVWRTIRNLWKSMEANICLQVDNGARTKFWRDSWIEQTSLKEAFPDPFRFFVDPEFFILSKNFSDAVITPVEYCEKYAKKEDAGAPPEEKSSDEELSEEENVSSDDEVAGKADP</sequence>
<reference evidence="2" key="1">
    <citation type="submission" date="2023-08" db="EMBL/GenBank/DDBJ databases">
        <title>A de novo genome assembly of Solanum verrucosum Schlechtendal, a Mexican diploid species geographically isolated from the other diploid A-genome species in potato relatives.</title>
        <authorList>
            <person name="Hosaka K."/>
        </authorList>
    </citation>
    <scope>NUCLEOTIDE SEQUENCE</scope>
    <source>
        <tissue evidence="2">Young leaves</tissue>
    </source>
</reference>
<feature type="region of interest" description="Disordered" evidence="1">
    <location>
        <begin position="168"/>
        <end position="203"/>
    </location>
</feature>
<evidence type="ECO:0000313" key="2">
    <source>
        <dbReference type="EMBL" id="WMV43916.1"/>
    </source>
</evidence>
<accession>A0AAF0UE97</accession>
<feature type="compositionally biased region" description="Acidic residues" evidence="1">
    <location>
        <begin position="180"/>
        <end position="196"/>
    </location>
</feature>
<proteinExistence type="predicted"/>
<protein>
    <submittedName>
        <fullName evidence="2">Uncharacterized protein</fullName>
    </submittedName>
</protein>